<dbReference type="GO" id="GO:0008360">
    <property type="term" value="P:regulation of cell shape"/>
    <property type="evidence" value="ECO:0007669"/>
    <property type="project" value="UniProtKB-KW"/>
</dbReference>
<dbReference type="EC" id="2.3.1.157" evidence="18"/>
<comment type="pathway">
    <text evidence="18">Nucleotide-sugar biosynthesis; UDP-N-acetyl-alpha-D-glucosamine biosynthesis; N-acetyl-alpha-D-glucosamine 1-phosphate from alpha-D-glucosamine 6-phosphate (route II): step 2/2.</text>
</comment>
<dbReference type="InterPro" id="IPR005882">
    <property type="entry name" value="Bifunctional_GlmU"/>
</dbReference>
<evidence type="ECO:0000256" key="18">
    <source>
        <dbReference type="HAMAP-Rule" id="MF_01631"/>
    </source>
</evidence>
<dbReference type="UniPathway" id="UPA00113">
    <property type="reaction ID" value="UER00532"/>
</dbReference>
<dbReference type="Pfam" id="PF00132">
    <property type="entry name" value="Hexapep"/>
    <property type="match status" value="1"/>
</dbReference>
<evidence type="ECO:0000313" key="21">
    <source>
        <dbReference type="EMBL" id="KHL02288.1"/>
    </source>
</evidence>
<evidence type="ECO:0000313" key="22">
    <source>
        <dbReference type="Proteomes" id="UP000030982"/>
    </source>
</evidence>
<feature type="binding site" evidence="18">
    <location>
        <position position="418"/>
    </location>
    <ligand>
        <name>acetyl-CoA</name>
        <dbReference type="ChEBI" id="CHEBI:57288"/>
    </ligand>
</feature>
<comment type="similarity">
    <text evidence="2 18">In the C-terminal section; belongs to the transferase hexapeptide repeat family.</text>
</comment>
<keyword evidence="9 18" id="KW-0460">Magnesium</keyword>
<comment type="similarity">
    <text evidence="3 18">In the N-terminal section; belongs to the N-acetylglucosamine-1-phosphate uridyltransferase family.</text>
</comment>
<keyword evidence="13 18" id="KW-0012">Acyltransferase</keyword>
<dbReference type="GO" id="GO:0000902">
    <property type="term" value="P:cell morphogenesis"/>
    <property type="evidence" value="ECO:0007669"/>
    <property type="project" value="UniProtKB-UniRule"/>
</dbReference>
<feature type="domain" description="MobA-like NTP transferase" evidence="20">
    <location>
        <begin position="2"/>
        <end position="143"/>
    </location>
</feature>
<evidence type="ECO:0000256" key="11">
    <source>
        <dbReference type="ARBA" id="ARBA00022984"/>
    </source>
</evidence>
<dbReference type="CDD" id="cd03353">
    <property type="entry name" value="LbH_GlmU_C"/>
    <property type="match status" value="1"/>
</dbReference>
<keyword evidence="22" id="KW-1185">Reference proteome</keyword>
<feature type="binding site" evidence="18">
    <location>
        <position position="241"/>
    </location>
    <ligand>
        <name>UDP-N-acetyl-alpha-D-glucosamine</name>
        <dbReference type="ChEBI" id="CHEBI:57705"/>
    </ligand>
</feature>
<dbReference type="GO" id="GO:0016020">
    <property type="term" value="C:membrane"/>
    <property type="evidence" value="ECO:0007669"/>
    <property type="project" value="GOC"/>
</dbReference>
<feature type="region of interest" description="N-acetyltransferase" evidence="18">
    <location>
        <begin position="265"/>
        <end position="506"/>
    </location>
</feature>
<feature type="binding site" evidence="18">
    <location>
        <begin position="3"/>
        <end position="6"/>
    </location>
    <ligand>
        <name>UDP-N-acetyl-alpha-D-glucosamine</name>
        <dbReference type="ChEBI" id="CHEBI:57705"/>
    </ligand>
</feature>
<protein>
    <recommendedName>
        <fullName evidence="18">Bifunctional protein GlmU</fullName>
    </recommendedName>
    <domain>
        <recommendedName>
            <fullName evidence="18">UDP-N-acetylglucosamine pyrophosphorylase</fullName>
            <ecNumber evidence="18">2.7.7.23</ecNumber>
        </recommendedName>
        <alternativeName>
            <fullName evidence="18">N-acetylglucosamine-1-phosphate uridyltransferase</fullName>
        </alternativeName>
    </domain>
    <domain>
        <recommendedName>
            <fullName evidence="18">Glucosamine-1-phosphate N-acetyltransferase</fullName>
            <ecNumber evidence="18">2.3.1.157</ecNumber>
        </recommendedName>
    </domain>
</protein>
<feature type="binding site" evidence="18">
    <location>
        <position position="346"/>
    </location>
    <ligand>
        <name>UDP-N-acetyl-alpha-D-glucosamine</name>
        <dbReference type="ChEBI" id="CHEBI:57705"/>
    </ligand>
</feature>
<evidence type="ECO:0000256" key="14">
    <source>
        <dbReference type="ARBA" id="ARBA00023316"/>
    </source>
</evidence>
<evidence type="ECO:0000256" key="13">
    <source>
        <dbReference type="ARBA" id="ARBA00023315"/>
    </source>
</evidence>
<dbReference type="Gene3D" id="2.160.10.10">
    <property type="entry name" value="Hexapeptide repeat proteins"/>
    <property type="match status" value="1"/>
</dbReference>
<dbReference type="SUPFAM" id="SSF51161">
    <property type="entry name" value="Trimeric LpxA-like enzymes"/>
    <property type="match status" value="1"/>
</dbReference>
<organism evidence="21 22">
    <name type="scientific">Sinomonas humi</name>
    <dbReference type="NCBI Taxonomy" id="1338436"/>
    <lineage>
        <taxon>Bacteria</taxon>
        <taxon>Bacillati</taxon>
        <taxon>Actinomycetota</taxon>
        <taxon>Actinomycetes</taxon>
        <taxon>Micrococcales</taxon>
        <taxon>Micrococcaceae</taxon>
        <taxon>Sinomonas</taxon>
    </lineage>
</organism>
<keyword evidence="8 18" id="KW-0677">Repeat</keyword>
<dbReference type="GO" id="GO:0000287">
    <property type="term" value="F:magnesium ion binding"/>
    <property type="evidence" value="ECO:0007669"/>
    <property type="project" value="UniProtKB-UniRule"/>
</dbReference>
<proteinExistence type="inferred from homology"/>
<name>A0A0B2AFC1_9MICC</name>
<keyword evidence="14 18" id="KW-0961">Cell wall biogenesis/degradation</keyword>
<feature type="region of interest" description="Pyrophosphorylase" evidence="18">
    <location>
        <begin position="1"/>
        <end position="243"/>
    </location>
</feature>
<evidence type="ECO:0000256" key="8">
    <source>
        <dbReference type="ARBA" id="ARBA00022737"/>
    </source>
</evidence>
<comment type="cofactor">
    <cofactor evidence="18">
        <name>Mg(2+)</name>
        <dbReference type="ChEBI" id="CHEBI:18420"/>
    </cofactor>
    <text evidence="18">Binds 1 Mg(2+) ion per subunit.</text>
</comment>
<keyword evidence="10 18" id="KW-0133">Cell shape</keyword>
<evidence type="ECO:0000256" key="16">
    <source>
        <dbReference type="ARBA" id="ARBA00048493"/>
    </source>
</evidence>
<dbReference type="SUPFAM" id="SSF53448">
    <property type="entry name" value="Nucleotide-diphospho-sugar transferases"/>
    <property type="match status" value="1"/>
</dbReference>
<comment type="caution">
    <text evidence="18">Lacks conserved residue(s) required for the propagation of feature annotation.</text>
</comment>
<feature type="compositionally biased region" description="Polar residues" evidence="19">
    <location>
        <begin position="493"/>
        <end position="506"/>
    </location>
</feature>
<evidence type="ECO:0000256" key="15">
    <source>
        <dbReference type="ARBA" id="ARBA00048247"/>
    </source>
</evidence>
<feature type="binding site" evidence="18">
    <location>
        <position position="168"/>
    </location>
    <ligand>
        <name>UDP-N-acetyl-alpha-D-glucosamine</name>
        <dbReference type="ChEBI" id="CHEBI:57705"/>
    </ligand>
</feature>
<dbReference type="InterPro" id="IPR038009">
    <property type="entry name" value="GlmU_C_LbH"/>
</dbReference>
<keyword evidence="12 18" id="KW-0511">Multifunctional enzyme</keyword>
<feature type="binding site" evidence="18">
    <location>
        <position position="17"/>
    </location>
    <ligand>
        <name>UDP-N-acetyl-alpha-D-glucosamine</name>
        <dbReference type="ChEBI" id="CHEBI:57705"/>
    </ligand>
</feature>
<sequence>MVLAAGAGTRMKSRTPKILHELGGRSMIAHALAAARGLDPRSLAVVVRHERDRVAEHVAAIDAEALIIDQDEIPGTGRAVEVALDALAAANPADGLEGAGLEGKGLEGTVVVTYGDVPLLSSELLRDLVALHEADGNAVTVLTAVLDDATGYGRILRDADGGVAAIREHKDANEDERTVLEVNSGIYAFDAAILADALRRVTTENAQGEKYLTDVLGIVREDGGRVAALVTEDRWQVEGANDRVQLQALAAEHNRRIVEEWMRAGVTIVDPATTWIDGSVRLAEDVTIKPNTQLHGATVIERDAVIGPDTTLVDVIVGEGATVRRTEGTKSEIGPGATVGPFTYLRAGTVLGEAGKIGAFYETKNAQIGRGAKLSHLGYVGDAEVGEGTNIGCGNITANYDGVNKHRTVIGAHVRTSSNTVFVAPVTVGDGAYTGAGAVVRKDVPAGALALSVAPQRNAEGWTEAKRPGSPSAIAAAAARALAEEAALGTPETLPSASTPPTEEGK</sequence>
<comment type="subunit">
    <text evidence="18">Homotrimer.</text>
</comment>
<keyword evidence="4 18" id="KW-0963">Cytoplasm</keyword>
<dbReference type="InterPro" id="IPR050065">
    <property type="entry name" value="GlmU-like"/>
</dbReference>
<feature type="binding site" evidence="18">
    <location>
        <begin position="114"/>
        <end position="116"/>
    </location>
    <ligand>
        <name>UDP-N-acetyl-alpha-D-glucosamine</name>
        <dbReference type="ChEBI" id="CHEBI:57705"/>
    </ligand>
</feature>
<dbReference type="GO" id="GO:0003977">
    <property type="term" value="F:UDP-N-acetylglucosamine diphosphorylase activity"/>
    <property type="evidence" value="ECO:0007669"/>
    <property type="project" value="UniProtKB-UniRule"/>
</dbReference>
<dbReference type="NCBIfam" id="NF010932">
    <property type="entry name" value="PRK14352.1"/>
    <property type="match status" value="1"/>
</dbReference>
<evidence type="ECO:0000256" key="19">
    <source>
        <dbReference type="SAM" id="MobiDB-lite"/>
    </source>
</evidence>
<dbReference type="EMBL" id="JTDL01000129">
    <property type="protein sequence ID" value="KHL02288.1"/>
    <property type="molecule type" value="Genomic_DNA"/>
</dbReference>
<dbReference type="STRING" id="1338436.LK10_13480"/>
<dbReference type="InterPro" id="IPR029044">
    <property type="entry name" value="Nucleotide-diphossugar_trans"/>
</dbReference>
<dbReference type="Proteomes" id="UP000030982">
    <property type="component" value="Unassembled WGS sequence"/>
</dbReference>
<evidence type="ECO:0000256" key="6">
    <source>
        <dbReference type="ARBA" id="ARBA00022695"/>
    </source>
</evidence>
<comment type="subcellular location">
    <subcellularLocation>
        <location evidence="1 18">Cytoplasm</location>
    </subcellularLocation>
</comment>
<dbReference type="HAMAP" id="MF_01631">
    <property type="entry name" value="GlmU"/>
    <property type="match status" value="1"/>
</dbReference>
<dbReference type="GO" id="GO:0009252">
    <property type="term" value="P:peptidoglycan biosynthetic process"/>
    <property type="evidence" value="ECO:0007669"/>
    <property type="project" value="UniProtKB-UniRule"/>
</dbReference>
<evidence type="ECO:0000256" key="12">
    <source>
        <dbReference type="ARBA" id="ARBA00023268"/>
    </source>
</evidence>
<dbReference type="UniPathway" id="UPA00973"/>
<dbReference type="GO" id="GO:0005737">
    <property type="term" value="C:cytoplasm"/>
    <property type="evidence" value="ECO:0007669"/>
    <property type="project" value="UniProtKB-SubCell"/>
</dbReference>
<feature type="region of interest" description="Disordered" evidence="19">
    <location>
        <begin position="486"/>
        <end position="506"/>
    </location>
</feature>
<feature type="binding site" evidence="18">
    <location>
        <position position="116"/>
    </location>
    <ligand>
        <name>Mg(2+)</name>
        <dbReference type="ChEBI" id="CHEBI:18420"/>
    </ligand>
</feature>
<dbReference type="PANTHER" id="PTHR43584:SF3">
    <property type="entry name" value="BIFUNCTIONAL PROTEIN GLMU"/>
    <property type="match status" value="1"/>
</dbReference>
<dbReference type="Gene3D" id="3.90.550.10">
    <property type="entry name" value="Spore Coat Polysaccharide Biosynthesis Protein SpsA, Chain A"/>
    <property type="match status" value="1"/>
</dbReference>
<feature type="binding site" evidence="18">
    <location>
        <begin position="75"/>
        <end position="76"/>
    </location>
    <ligand>
        <name>UDP-N-acetyl-alpha-D-glucosamine</name>
        <dbReference type="ChEBI" id="CHEBI:57705"/>
    </ligand>
</feature>
<evidence type="ECO:0000256" key="10">
    <source>
        <dbReference type="ARBA" id="ARBA00022960"/>
    </source>
</evidence>
<evidence type="ECO:0000256" key="2">
    <source>
        <dbReference type="ARBA" id="ARBA00007707"/>
    </source>
</evidence>
<dbReference type="InterPro" id="IPR001451">
    <property type="entry name" value="Hexapep"/>
</dbReference>
<comment type="pathway">
    <text evidence="18">Nucleotide-sugar biosynthesis; UDP-N-acetyl-alpha-D-glucosamine biosynthesis; UDP-N-acetyl-alpha-D-glucosamine from N-acetyl-alpha-D-glucosamine 1-phosphate: step 1/1.</text>
</comment>
<dbReference type="CDD" id="cd02540">
    <property type="entry name" value="GT2_GlmU_N_bac"/>
    <property type="match status" value="1"/>
</dbReference>
<dbReference type="PANTHER" id="PTHR43584">
    <property type="entry name" value="NUCLEOTIDYL TRANSFERASE"/>
    <property type="match status" value="1"/>
</dbReference>
<accession>A0A0B2AFC1</accession>
<dbReference type="AlphaFoldDB" id="A0A0B2AFC1"/>
<comment type="catalytic activity">
    <reaction evidence="15 18">
        <text>alpha-D-glucosamine 1-phosphate + acetyl-CoA = N-acetyl-alpha-D-glucosamine 1-phosphate + CoA + H(+)</text>
        <dbReference type="Rhea" id="RHEA:13725"/>
        <dbReference type="ChEBI" id="CHEBI:15378"/>
        <dbReference type="ChEBI" id="CHEBI:57287"/>
        <dbReference type="ChEBI" id="CHEBI:57288"/>
        <dbReference type="ChEBI" id="CHEBI:57776"/>
        <dbReference type="ChEBI" id="CHEBI:58516"/>
        <dbReference type="EC" id="2.3.1.157"/>
    </reaction>
</comment>
<dbReference type="GO" id="GO:0071555">
    <property type="term" value="P:cell wall organization"/>
    <property type="evidence" value="ECO:0007669"/>
    <property type="project" value="UniProtKB-KW"/>
</dbReference>
<feature type="binding site" evidence="18">
    <location>
        <position position="364"/>
    </location>
    <ligand>
        <name>UDP-N-acetyl-alpha-D-glucosamine</name>
        <dbReference type="ChEBI" id="CHEBI:57705"/>
    </ligand>
</feature>
<feature type="binding site" evidence="18">
    <location>
        <position position="153"/>
    </location>
    <ligand>
        <name>UDP-N-acetyl-alpha-D-glucosamine</name>
        <dbReference type="ChEBI" id="CHEBI:57705"/>
    </ligand>
</feature>
<comment type="caution">
    <text evidence="21">The sequence shown here is derived from an EMBL/GenBank/DDBJ whole genome shotgun (WGS) entry which is preliminary data.</text>
</comment>
<comment type="pathway">
    <text evidence="18">Bacterial outer membrane biogenesis; LPS lipid A biosynthesis.</text>
</comment>
<evidence type="ECO:0000256" key="1">
    <source>
        <dbReference type="ARBA" id="ARBA00004496"/>
    </source>
</evidence>
<feature type="binding site" evidence="18">
    <location>
        <position position="390"/>
    </location>
    <ligand>
        <name>UDP-N-acetyl-alpha-D-glucosamine</name>
        <dbReference type="ChEBI" id="CHEBI:57705"/>
    </ligand>
</feature>
<dbReference type="InterPro" id="IPR011004">
    <property type="entry name" value="Trimer_LpxA-like_sf"/>
</dbReference>
<comment type="function">
    <text evidence="17 18">Catalyzes the last two sequential reactions in the de novo biosynthetic pathway for UDP-N-acetylglucosamine (UDP-GlcNAc). The C-terminal domain catalyzes the transfer of acetyl group from acetyl coenzyme A to glucosamine-1-phosphate (GlcN-1-P) to produce N-acetylglucosamine-1-phosphate (GlcNAc-1-P), which is converted into UDP-GlcNAc by the transfer of uridine 5-monophosphate (from uridine 5-triphosphate), a reaction catalyzed by the N-terminal domain.</text>
</comment>
<dbReference type="Pfam" id="PF12804">
    <property type="entry name" value="NTP_transf_3"/>
    <property type="match status" value="1"/>
</dbReference>
<dbReference type="GO" id="GO:0009245">
    <property type="term" value="P:lipid A biosynthetic process"/>
    <property type="evidence" value="ECO:0007669"/>
    <property type="project" value="UniProtKB-UniRule"/>
</dbReference>
<feature type="binding site" evidence="18">
    <location>
        <begin position="399"/>
        <end position="400"/>
    </location>
    <ligand>
        <name>acetyl-CoA</name>
        <dbReference type="ChEBI" id="CHEBI:57288"/>
    </ligand>
</feature>
<keyword evidence="6 18" id="KW-0548">Nucleotidyltransferase</keyword>
<dbReference type="NCBIfam" id="TIGR01173">
    <property type="entry name" value="glmU"/>
    <property type="match status" value="1"/>
</dbReference>
<evidence type="ECO:0000256" key="4">
    <source>
        <dbReference type="ARBA" id="ARBA00022490"/>
    </source>
</evidence>
<dbReference type="GO" id="GO:0006048">
    <property type="term" value="P:UDP-N-acetylglucosamine biosynthetic process"/>
    <property type="evidence" value="ECO:0007669"/>
    <property type="project" value="UniProtKB-UniPathway"/>
</dbReference>
<evidence type="ECO:0000259" key="20">
    <source>
        <dbReference type="Pfam" id="PF12804"/>
    </source>
</evidence>
<dbReference type="GO" id="GO:0019134">
    <property type="term" value="F:glucosamine-1-phosphate N-acetyltransferase activity"/>
    <property type="evidence" value="ECO:0007669"/>
    <property type="project" value="UniProtKB-UniRule"/>
</dbReference>
<evidence type="ECO:0000256" key="9">
    <source>
        <dbReference type="ARBA" id="ARBA00022842"/>
    </source>
</evidence>
<keyword evidence="5 18" id="KW-0808">Transferase</keyword>
<reference evidence="21 22" key="1">
    <citation type="submission" date="2014-09" db="EMBL/GenBank/DDBJ databases">
        <title>Genome sequence of Sinomonas sp. MUSC 117.</title>
        <authorList>
            <person name="Lee L.-H."/>
        </authorList>
    </citation>
    <scope>NUCLEOTIDE SEQUENCE [LARGE SCALE GENOMIC DNA]</scope>
    <source>
        <strain evidence="21 22">MUSC 117</strain>
    </source>
</reference>
<evidence type="ECO:0000256" key="5">
    <source>
        <dbReference type="ARBA" id="ARBA00022679"/>
    </source>
</evidence>
<feature type="active site" description="Proton acceptor" evidence="18">
    <location>
        <position position="376"/>
    </location>
</feature>
<evidence type="ECO:0000256" key="17">
    <source>
        <dbReference type="ARBA" id="ARBA00049628"/>
    </source>
</evidence>
<keyword evidence="7 18" id="KW-0479">Metal-binding</keyword>
<keyword evidence="11 18" id="KW-0573">Peptidoglycan synthesis</keyword>
<feature type="binding site" evidence="18">
    <location>
        <position position="70"/>
    </location>
    <ligand>
        <name>UDP-N-acetyl-alpha-D-glucosamine</name>
        <dbReference type="ChEBI" id="CHEBI:57705"/>
    </ligand>
</feature>
<feature type="binding site" evidence="18">
    <location>
        <position position="379"/>
    </location>
    <ligand>
        <name>UDP-N-acetyl-alpha-D-glucosamine</name>
        <dbReference type="ChEBI" id="CHEBI:57705"/>
    </ligand>
</feature>
<feature type="binding site" evidence="18">
    <location>
        <position position="241"/>
    </location>
    <ligand>
        <name>Mg(2+)</name>
        <dbReference type="ChEBI" id="CHEBI:18420"/>
    </ligand>
</feature>
<dbReference type="EC" id="2.7.7.23" evidence="18"/>
<feature type="binding site" evidence="18">
    <location>
        <position position="183"/>
    </location>
    <ligand>
        <name>UDP-N-acetyl-alpha-D-glucosamine</name>
        <dbReference type="ChEBI" id="CHEBI:57705"/>
    </ligand>
</feature>
<evidence type="ECO:0000256" key="7">
    <source>
        <dbReference type="ARBA" id="ARBA00022723"/>
    </source>
</evidence>
<feature type="region of interest" description="Linker" evidence="18">
    <location>
        <begin position="244"/>
        <end position="264"/>
    </location>
</feature>
<dbReference type="InterPro" id="IPR025877">
    <property type="entry name" value="MobA-like_NTP_Trfase"/>
</dbReference>
<gene>
    <name evidence="18 21" type="primary">glmU</name>
    <name evidence="21" type="ORF">LK10_13480</name>
</gene>
<feature type="binding site" evidence="18">
    <location>
        <position position="436"/>
    </location>
    <ligand>
        <name>acetyl-CoA</name>
        <dbReference type="ChEBI" id="CHEBI:57288"/>
    </ligand>
</feature>
<comment type="catalytic activity">
    <reaction evidence="16 18">
        <text>N-acetyl-alpha-D-glucosamine 1-phosphate + UTP + H(+) = UDP-N-acetyl-alpha-D-glucosamine + diphosphate</text>
        <dbReference type="Rhea" id="RHEA:13509"/>
        <dbReference type="ChEBI" id="CHEBI:15378"/>
        <dbReference type="ChEBI" id="CHEBI:33019"/>
        <dbReference type="ChEBI" id="CHEBI:46398"/>
        <dbReference type="ChEBI" id="CHEBI:57705"/>
        <dbReference type="ChEBI" id="CHEBI:57776"/>
        <dbReference type="EC" id="2.7.7.23"/>
    </reaction>
</comment>
<evidence type="ECO:0000256" key="3">
    <source>
        <dbReference type="ARBA" id="ARBA00007947"/>
    </source>
</evidence>